<reference evidence="1 2" key="1">
    <citation type="submission" date="2014-11" db="EMBL/GenBank/DDBJ databases">
        <title>Genetic blueprint of the zoonotic pathogen Toxocara canis.</title>
        <authorList>
            <person name="Zhu X.-Q."/>
            <person name="Korhonen P.K."/>
            <person name="Cai H."/>
            <person name="Young N.D."/>
            <person name="Nejsum P."/>
            <person name="von Samson-Himmelstjerna G."/>
            <person name="Boag P.R."/>
            <person name="Tan P."/>
            <person name="Li Q."/>
            <person name="Min J."/>
            <person name="Yang Y."/>
            <person name="Wang X."/>
            <person name="Fang X."/>
            <person name="Hall R.S."/>
            <person name="Hofmann A."/>
            <person name="Sternberg P.W."/>
            <person name="Jex A.R."/>
            <person name="Gasser R.B."/>
        </authorList>
    </citation>
    <scope>NUCLEOTIDE SEQUENCE [LARGE SCALE GENOMIC DNA]</scope>
    <source>
        <strain evidence="1">PN_DK_2014</strain>
    </source>
</reference>
<dbReference type="Proteomes" id="UP000031036">
    <property type="component" value="Unassembled WGS sequence"/>
</dbReference>
<name>A0A0B2UZN0_TOXCA</name>
<keyword evidence="2" id="KW-1185">Reference proteome</keyword>
<protein>
    <submittedName>
        <fullName evidence="1">Uncharacterized protein</fullName>
    </submittedName>
</protein>
<gene>
    <name evidence="1" type="ORF">Tcan_01489</name>
</gene>
<organism evidence="1 2">
    <name type="scientific">Toxocara canis</name>
    <name type="common">Canine roundworm</name>
    <dbReference type="NCBI Taxonomy" id="6265"/>
    <lineage>
        <taxon>Eukaryota</taxon>
        <taxon>Metazoa</taxon>
        <taxon>Ecdysozoa</taxon>
        <taxon>Nematoda</taxon>
        <taxon>Chromadorea</taxon>
        <taxon>Rhabditida</taxon>
        <taxon>Spirurina</taxon>
        <taxon>Ascaridomorpha</taxon>
        <taxon>Ascaridoidea</taxon>
        <taxon>Toxocaridae</taxon>
        <taxon>Toxocara</taxon>
    </lineage>
</organism>
<evidence type="ECO:0000313" key="1">
    <source>
        <dbReference type="EMBL" id="KHN76516.1"/>
    </source>
</evidence>
<proteinExistence type="predicted"/>
<sequence length="141" mass="16195">MQNKKKNKTGEILMTSQMHPCRKPWRVGRRHCSGSLMGERLPIRTRVKANQNAWLAASAYGISCCTLLDFSWLRAQVLPMLIMTSRKRHQLFAKTLTFPFVHYLVESPAMPCSYPALIACDIDKSCIQFRHYVGADDQHKL</sequence>
<accession>A0A0B2UZN0</accession>
<comment type="caution">
    <text evidence="1">The sequence shown here is derived from an EMBL/GenBank/DDBJ whole genome shotgun (WGS) entry which is preliminary data.</text>
</comment>
<dbReference type="AlphaFoldDB" id="A0A0B2UZN0"/>
<dbReference type="EMBL" id="JPKZ01002488">
    <property type="protein sequence ID" value="KHN76516.1"/>
    <property type="molecule type" value="Genomic_DNA"/>
</dbReference>
<evidence type="ECO:0000313" key="2">
    <source>
        <dbReference type="Proteomes" id="UP000031036"/>
    </source>
</evidence>